<gene>
    <name evidence="3" type="ORF">SAMN04490244_10140</name>
</gene>
<reference evidence="3 4" key="1">
    <citation type="submission" date="2016-10" db="EMBL/GenBank/DDBJ databases">
        <authorList>
            <person name="de Groot N.N."/>
        </authorList>
    </citation>
    <scope>NUCLEOTIDE SEQUENCE [LARGE SCALE GENOMIC DNA]</scope>
    <source>
        <strain evidence="3 4">DSM 23042</strain>
    </source>
</reference>
<dbReference type="AlphaFoldDB" id="A0A1H9P621"/>
<evidence type="ECO:0000259" key="2">
    <source>
        <dbReference type="Pfam" id="PF20057"/>
    </source>
</evidence>
<dbReference type="InterPro" id="IPR045599">
    <property type="entry name" value="DUF6456"/>
</dbReference>
<dbReference type="Pfam" id="PF20057">
    <property type="entry name" value="DUF6456"/>
    <property type="match status" value="1"/>
</dbReference>
<dbReference type="Proteomes" id="UP000198885">
    <property type="component" value="Unassembled WGS sequence"/>
</dbReference>
<evidence type="ECO:0000256" key="1">
    <source>
        <dbReference type="SAM" id="MobiDB-lite"/>
    </source>
</evidence>
<dbReference type="STRING" id="641238.SAMN04490244_10140"/>
<name>A0A1H9P621_9RHOB</name>
<feature type="domain" description="DUF6456" evidence="2">
    <location>
        <begin position="223"/>
        <end position="356"/>
    </location>
</feature>
<evidence type="ECO:0000313" key="3">
    <source>
        <dbReference type="EMBL" id="SER43686.1"/>
    </source>
</evidence>
<dbReference type="Gene3D" id="1.10.1750.10">
    <property type="match status" value="1"/>
</dbReference>
<evidence type="ECO:0000313" key="4">
    <source>
        <dbReference type="Proteomes" id="UP000198885"/>
    </source>
</evidence>
<dbReference type="EMBL" id="FOGU01000001">
    <property type="protein sequence ID" value="SER43686.1"/>
    <property type="molecule type" value="Genomic_DNA"/>
</dbReference>
<dbReference type="GO" id="GO:0043565">
    <property type="term" value="F:sequence-specific DNA binding"/>
    <property type="evidence" value="ECO:0007669"/>
    <property type="project" value="InterPro"/>
</dbReference>
<organism evidence="3 4">
    <name type="scientific">Tranquillimonas rosea</name>
    <dbReference type="NCBI Taxonomy" id="641238"/>
    <lineage>
        <taxon>Bacteria</taxon>
        <taxon>Pseudomonadati</taxon>
        <taxon>Pseudomonadota</taxon>
        <taxon>Alphaproteobacteria</taxon>
        <taxon>Rhodobacterales</taxon>
        <taxon>Roseobacteraceae</taxon>
        <taxon>Tranquillimonas</taxon>
    </lineage>
</organism>
<proteinExistence type="predicted"/>
<keyword evidence="4" id="KW-1185">Reference proteome</keyword>
<feature type="region of interest" description="Disordered" evidence="1">
    <location>
        <begin position="78"/>
        <end position="114"/>
    </location>
</feature>
<protein>
    <recommendedName>
        <fullName evidence="2">DUF6456 domain-containing protein</fullName>
    </recommendedName>
</protein>
<dbReference type="InterPro" id="IPR010921">
    <property type="entry name" value="Trp_repressor/repl_initiator"/>
</dbReference>
<feature type="compositionally biased region" description="Basic and acidic residues" evidence="1">
    <location>
        <begin position="100"/>
        <end position="114"/>
    </location>
</feature>
<sequence length="367" mass="40178">MGDHAMHLETAARSWPHWIPGPARAYLAHTELGLSLREVARKSGCHASTVLRHVRRIEARRDDPLVDHALRRMGAGLSAPDANVDADGAHRRGQRMTTQLERKQDRDAAPKGDEIDTEAQRILRHLATPGTCLAVADGLERAAVVRECADGQTQRIAITPREVAEAMALRDWIATRGTGRIARYRLTPVGRAALRRLRAGEDGARFGAQHRSLGADPTGGRARYNACESPVTALARRKDRDGSPFLSSQMVDAGERLREDFELSQMGPRVAQNWDRFLTAGIDRGGDTSLEPGSDAARARVQAALAELGPGLADIALRTCCFLEGLETVEKRLGWAARSGKIVLRIALERLHSHYERVHGGRQPLIG</sequence>
<accession>A0A1H9P621</accession>